<feature type="compositionally biased region" description="Basic residues" evidence="1">
    <location>
        <begin position="170"/>
        <end position="182"/>
    </location>
</feature>
<evidence type="ECO:0000313" key="3">
    <source>
        <dbReference type="Proteomes" id="UP000324705"/>
    </source>
</evidence>
<dbReference type="Gramene" id="TRITD7Av1G244000.1">
    <property type="protein sequence ID" value="TRITD7Av1G244000.1"/>
    <property type="gene ID" value="TRITD7Av1G244000"/>
</dbReference>
<feature type="region of interest" description="Disordered" evidence="1">
    <location>
        <begin position="116"/>
        <end position="182"/>
    </location>
</feature>
<name>A0A9R1BSR8_TRITD</name>
<dbReference type="Proteomes" id="UP000324705">
    <property type="component" value="Chromosome 7A"/>
</dbReference>
<feature type="region of interest" description="Disordered" evidence="1">
    <location>
        <begin position="43"/>
        <end position="68"/>
    </location>
</feature>
<sequence length="182" mass="19955">MLFFCVQVDKYTTDKALQKVKRTPAIVAKEVNVPDVAMKESMHSAMENQTSKAPNDDQQISEGDDNHQNTKMISTLTADRIVKHKQTSTFVGGPSNSDPYSKGVSLSSLRISRLPDSPAVANDKKHEDVEPVLIESNPEVKSVSNSGSAGESDEVKESRSPESLVDAVKPKHKRKKKQHGKS</sequence>
<dbReference type="EMBL" id="LT934123">
    <property type="protein sequence ID" value="VAI79825.1"/>
    <property type="molecule type" value="Genomic_DNA"/>
</dbReference>
<organism evidence="2 3">
    <name type="scientific">Triticum turgidum subsp. durum</name>
    <name type="common">Durum wheat</name>
    <name type="synonym">Triticum durum</name>
    <dbReference type="NCBI Taxonomy" id="4567"/>
    <lineage>
        <taxon>Eukaryota</taxon>
        <taxon>Viridiplantae</taxon>
        <taxon>Streptophyta</taxon>
        <taxon>Embryophyta</taxon>
        <taxon>Tracheophyta</taxon>
        <taxon>Spermatophyta</taxon>
        <taxon>Magnoliopsida</taxon>
        <taxon>Liliopsida</taxon>
        <taxon>Poales</taxon>
        <taxon>Poaceae</taxon>
        <taxon>BOP clade</taxon>
        <taxon>Pooideae</taxon>
        <taxon>Triticodae</taxon>
        <taxon>Triticeae</taxon>
        <taxon>Triticinae</taxon>
        <taxon>Triticum</taxon>
    </lineage>
</organism>
<accession>A0A9R1BSR8</accession>
<protein>
    <submittedName>
        <fullName evidence="2">Uncharacterized protein</fullName>
    </submittedName>
</protein>
<keyword evidence="3" id="KW-1185">Reference proteome</keyword>
<gene>
    <name evidence="2" type="ORF">TRITD_7Av1G244000</name>
</gene>
<reference evidence="2 3" key="1">
    <citation type="submission" date="2017-09" db="EMBL/GenBank/DDBJ databases">
        <authorList>
            <consortium name="International Durum Wheat Genome Sequencing Consortium (IDWGSC)"/>
            <person name="Milanesi L."/>
        </authorList>
    </citation>
    <scope>NUCLEOTIDE SEQUENCE [LARGE SCALE GENOMIC DNA]</scope>
    <source>
        <strain evidence="3">cv. Svevo</strain>
    </source>
</reference>
<evidence type="ECO:0000256" key="1">
    <source>
        <dbReference type="SAM" id="MobiDB-lite"/>
    </source>
</evidence>
<evidence type="ECO:0000313" key="2">
    <source>
        <dbReference type="EMBL" id="VAI79825.1"/>
    </source>
</evidence>
<feature type="compositionally biased region" description="Polar residues" evidence="1">
    <location>
        <begin position="46"/>
        <end position="61"/>
    </location>
</feature>
<proteinExistence type="predicted"/>
<dbReference type="AlphaFoldDB" id="A0A9R1BSR8"/>